<dbReference type="Proteomes" id="UP000006514">
    <property type="component" value="Unassembled WGS sequence"/>
</dbReference>
<proteinExistence type="predicted"/>
<dbReference type="SUPFAM" id="SSF50969">
    <property type="entry name" value="YVTN repeat-like/Quinoprotein amine dehydrogenase"/>
    <property type="match status" value="1"/>
</dbReference>
<gene>
    <name evidence="2" type="ORF">AURDEDRAFT_177644</name>
</gene>
<organism evidence="2 3">
    <name type="scientific">Auricularia subglabra (strain TFB-10046 / SS5)</name>
    <name type="common">White-rot fungus</name>
    <name type="synonym">Auricularia delicata (strain TFB10046)</name>
    <dbReference type="NCBI Taxonomy" id="717982"/>
    <lineage>
        <taxon>Eukaryota</taxon>
        <taxon>Fungi</taxon>
        <taxon>Dikarya</taxon>
        <taxon>Basidiomycota</taxon>
        <taxon>Agaricomycotina</taxon>
        <taxon>Agaricomycetes</taxon>
        <taxon>Auriculariales</taxon>
        <taxon>Auriculariaceae</taxon>
        <taxon>Auricularia</taxon>
    </lineage>
</organism>
<reference evidence="3" key="1">
    <citation type="journal article" date="2012" name="Science">
        <title>The Paleozoic origin of enzymatic lignin decomposition reconstructed from 31 fungal genomes.</title>
        <authorList>
            <person name="Floudas D."/>
            <person name="Binder M."/>
            <person name="Riley R."/>
            <person name="Barry K."/>
            <person name="Blanchette R.A."/>
            <person name="Henrissat B."/>
            <person name="Martinez A.T."/>
            <person name="Otillar R."/>
            <person name="Spatafora J.W."/>
            <person name="Yadav J.S."/>
            <person name="Aerts A."/>
            <person name="Benoit I."/>
            <person name="Boyd A."/>
            <person name="Carlson A."/>
            <person name="Copeland A."/>
            <person name="Coutinho P.M."/>
            <person name="de Vries R.P."/>
            <person name="Ferreira P."/>
            <person name="Findley K."/>
            <person name="Foster B."/>
            <person name="Gaskell J."/>
            <person name="Glotzer D."/>
            <person name="Gorecki P."/>
            <person name="Heitman J."/>
            <person name="Hesse C."/>
            <person name="Hori C."/>
            <person name="Igarashi K."/>
            <person name="Jurgens J.A."/>
            <person name="Kallen N."/>
            <person name="Kersten P."/>
            <person name="Kohler A."/>
            <person name="Kuees U."/>
            <person name="Kumar T.K.A."/>
            <person name="Kuo A."/>
            <person name="LaButti K."/>
            <person name="Larrondo L.F."/>
            <person name="Lindquist E."/>
            <person name="Ling A."/>
            <person name="Lombard V."/>
            <person name="Lucas S."/>
            <person name="Lundell T."/>
            <person name="Martin R."/>
            <person name="McLaughlin D.J."/>
            <person name="Morgenstern I."/>
            <person name="Morin E."/>
            <person name="Murat C."/>
            <person name="Nagy L.G."/>
            <person name="Nolan M."/>
            <person name="Ohm R.A."/>
            <person name="Patyshakuliyeva A."/>
            <person name="Rokas A."/>
            <person name="Ruiz-Duenas F.J."/>
            <person name="Sabat G."/>
            <person name="Salamov A."/>
            <person name="Samejima M."/>
            <person name="Schmutz J."/>
            <person name="Slot J.C."/>
            <person name="St John F."/>
            <person name="Stenlid J."/>
            <person name="Sun H."/>
            <person name="Sun S."/>
            <person name="Syed K."/>
            <person name="Tsang A."/>
            <person name="Wiebenga A."/>
            <person name="Young D."/>
            <person name="Pisabarro A."/>
            <person name="Eastwood D.C."/>
            <person name="Martin F."/>
            <person name="Cullen D."/>
            <person name="Grigoriev I.V."/>
            <person name="Hibbett D.S."/>
        </authorList>
    </citation>
    <scope>NUCLEOTIDE SEQUENCE [LARGE SCALE GENOMIC DNA]</scope>
    <source>
        <strain evidence="3">TFB10046</strain>
    </source>
</reference>
<keyword evidence="1" id="KW-1133">Transmembrane helix</keyword>
<dbReference type="InterPro" id="IPR015943">
    <property type="entry name" value="WD40/YVTN_repeat-like_dom_sf"/>
</dbReference>
<dbReference type="InParanoid" id="J0D3L8"/>
<dbReference type="AlphaFoldDB" id="J0D3L8"/>
<evidence type="ECO:0008006" key="4">
    <source>
        <dbReference type="Google" id="ProtNLM"/>
    </source>
</evidence>
<dbReference type="Gene3D" id="2.130.10.10">
    <property type="entry name" value="YVTN repeat-like/Quinoprotein amine dehydrogenase"/>
    <property type="match status" value="1"/>
</dbReference>
<evidence type="ECO:0000313" key="3">
    <source>
        <dbReference type="Proteomes" id="UP000006514"/>
    </source>
</evidence>
<accession>J0D3L8</accession>
<name>J0D3L8_AURST</name>
<sequence length="190" mass="20766">MPAKSLAYTSSHTLVHAGHRRVASLAVSPDGRYIVAYHEGDDTSITLWRLSSGRVVYSVTSPFQFLSVLWPVHAVGATFLGLNGIILVFPPSKPNHVKTAIIQLGVDIILAADFCAVDAHDTFPPDARLLAAASPTRVDILLVSSDGEQYRHYKRFNHAERAEPVAITWGEAYGATLRPLWVAYRDGSVM</sequence>
<keyword evidence="1" id="KW-0812">Transmembrane</keyword>
<feature type="transmembrane region" description="Helical" evidence="1">
    <location>
        <begin position="68"/>
        <end position="89"/>
    </location>
</feature>
<evidence type="ECO:0000313" key="2">
    <source>
        <dbReference type="EMBL" id="EJD33282.1"/>
    </source>
</evidence>
<dbReference type="InterPro" id="IPR011044">
    <property type="entry name" value="Quino_amine_DH_bsu"/>
</dbReference>
<keyword evidence="3" id="KW-1185">Reference proteome</keyword>
<dbReference type="EMBL" id="JH688324">
    <property type="protein sequence ID" value="EJD33282.1"/>
    <property type="molecule type" value="Genomic_DNA"/>
</dbReference>
<dbReference type="KEGG" id="adl:AURDEDRAFT_177644"/>
<evidence type="ECO:0000256" key="1">
    <source>
        <dbReference type="SAM" id="Phobius"/>
    </source>
</evidence>
<keyword evidence="1" id="KW-0472">Membrane</keyword>
<protein>
    <recommendedName>
        <fullName evidence="4">WD40 repeat-like protein</fullName>
    </recommendedName>
</protein>